<proteinExistence type="predicted"/>
<dbReference type="SUPFAM" id="SSF52540">
    <property type="entry name" value="P-loop containing nucleoside triphosphate hydrolases"/>
    <property type="match status" value="1"/>
</dbReference>
<keyword evidence="1" id="KW-0547">Nucleotide-binding</keyword>
<comment type="caution">
    <text evidence="8">The sequence shown here is derived from an EMBL/GenBank/DDBJ whole genome shotgun (WGS) entry which is preliminary data.</text>
</comment>
<dbReference type="PROSITE" id="PS50045">
    <property type="entry name" value="SIGMA54_INTERACT_4"/>
    <property type="match status" value="1"/>
</dbReference>
<evidence type="ECO:0000256" key="4">
    <source>
        <dbReference type="ARBA" id="ARBA00023125"/>
    </source>
</evidence>
<dbReference type="Proteomes" id="UP000690515">
    <property type="component" value="Unassembled WGS sequence"/>
</dbReference>
<dbReference type="InterPro" id="IPR009057">
    <property type="entry name" value="Homeodomain-like_sf"/>
</dbReference>
<keyword evidence="6" id="KW-0175">Coiled coil</keyword>
<dbReference type="PANTHER" id="PTHR32071">
    <property type="entry name" value="TRANSCRIPTIONAL REGULATORY PROTEIN"/>
    <property type="match status" value="1"/>
</dbReference>
<dbReference type="Gene3D" id="1.10.8.60">
    <property type="match status" value="1"/>
</dbReference>
<organism evidence="8 9">
    <name type="scientific">Zooshikella harenae</name>
    <dbReference type="NCBI Taxonomy" id="2827238"/>
    <lineage>
        <taxon>Bacteria</taxon>
        <taxon>Pseudomonadati</taxon>
        <taxon>Pseudomonadota</taxon>
        <taxon>Gammaproteobacteria</taxon>
        <taxon>Oceanospirillales</taxon>
        <taxon>Zooshikellaceae</taxon>
        <taxon>Zooshikella</taxon>
    </lineage>
</organism>
<keyword evidence="4" id="KW-0238">DNA-binding</keyword>
<evidence type="ECO:0000259" key="7">
    <source>
        <dbReference type="PROSITE" id="PS50045"/>
    </source>
</evidence>
<dbReference type="PRINTS" id="PR01590">
    <property type="entry name" value="HTHFIS"/>
</dbReference>
<dbReference type="SUPFAM" id="SSF46689">
    <property type="entry name" value="Homeodomain-like"/>
    <property type="match status" value="1"/>
</dbReference>
<dbReference type="InterPro" id="IPR025662">
    <property type="entry name" value="Sigma_54_int_dom_ATP-bd_1"/>
</dbReference>
<dbReference type="InterPro" id="IPR003018">
    <property type="entry name" value="GAF"/>
</dbReference>
<keyword evidence="9" id="KW-1185">Reference proteome</keyword>
<dbReference type="InterPro" id="IPR027417">
    <property type="entry name" value="P-loop_NTPase"/>
</dbReference>
<dbReference type="SUPFAM" id="SSF55781">
    <property type="entry name" value="GAF domain-like"/>
    <property type="match status" value="1"/>
</dbReference>
<evidence type="ECO:0000256" key="1">
    <source>
        <dbReference type="ARBA" id="ARBA00022741"/>
    </source>
</evidence>
<keyword evidence="5" id="KW-0804">Transcription</keyword>
<keyword evidence="2" id="KW-0067">ATP-binding</keyword>
<dbReference type="Gene3D" id="3.30.450.40">
    <property type="match status" value="1"/>
</dbReference>
<dbReference type="InterPro" id="IPR025944">
    <property type="entry name" value="Sigma_54_int_dom_CS"/>
</dbReference>
<dbReference type="SMART" id="SM00382">
    <property type="entry name" value="AAA"/>
    <property type="match status" value="1"/>
</dbReference>
<protein>
    <submittedName>
        <fullName evidence="8">Sigma-54-dependent Fis family transcriptional regulator</fullName>
    </submittedName>
</protein>
<dbReference type="Gene3D" id="1.10.10.60">
    <property type="entry name" value="Homeodomain-like"/>
    <property type="match status" value="1"/>
</dbReference>
<dbReference type="Pfam" id="PF02954">
    <property type="entry name" value="HTH_8"/>
    <property type="match status" value="1"/>
</dbReference>
<dbReference type="CDD" id="cd00009">
    <property type="entry name" value="AAA"/>
    <property type="match status" value="1"/>
</dbReference>
<sequence>MSAISVEELLATSVALATERDIDRLAQQIVLLGCKLCMADGGSLYTLDITKSRLEPKAAIWRGTPTAFDYAADVPLRAHGQFNTQNIYSYVAFTGLQTYIDSAYQFAGFELTEIYLRDQVLKCKTETLLVMPLRDCNQQTLGVLELFKVQNGHISASFRSVEKIAQAFALQAAVALDNAMLMAMNRHLIQVLDASNRQLEAENKQLRLQRKSSQNYEIIGESEPMQQVYALMDKVLSSNVTVLLRGETGTGKEVFARTIHQHSDRNDKLFVTQNCAAVPEQLLESELFGYKKGSFTGASSDRKGLLDEAHRGTLFLDEIGDMPLNLQTKLLRVLQDGEVKPIGENKAHKVDVRIIAATHCNLEDKITKGEFREDLYYRLSVFPIVLPPLRERKEDIPALVNHFIKGYCQSYDRKEIQVSPAVMDILMRYNFPGNVRQLQNIIERAVLLCDRETVLLPQHMPEQILLENGASSEMPDELVVYPQNGLPLKEMVQHYEKKLLESHLRANNWNQTQTAKVLKMPRRTLVEKIQRYGIHN</sequence>
<evidence type="ECO:0000313" key="9">
    <source>
        <dbReference type="Proteomes" id="UP000690515"/>
    </source>
</evidence>
<dbReference type="Pfam" id="PF25601">
    <property type="entry name" value="AAA_lid_14"/>
    <property type="match status" value="1"/>
</dbReference>
<evidence type="ECO:0000256" key="5">
    <source>
        <dbReference type="ARBA" id="ARBA00023163"/>
    </source>
</evidence>
<evidence type="ECO:0000256" key="6">
    <source>
        <dbReference type="SAM" id="Coils"/>
    </source>
</evidence>
<keyword evidence="3" id="KW-0805">Transcription regulation</keyword>
<dbReference type="InterPro" id="IPR029016">
    <property type="entry name" value="GAF-like_dom_sf"/>
</dbReference>
<gene>
    <name evidence="8" type="ORF">KCG35_05800</name>
</gene>
<dbReference type="RefSeq" id="WP_215818731.1">
    <property type="nucleotide sequence ID" value="NZ_JAGSOY010000008.1"/>
</dbReference>
<feature type="coiled-coil region" evidence="6">
    <location>
        <begin position="189"/>
        <end position="216"/>
    </location>
</feature>
<dbReference type="Pfam" id="PF00158">
    <property type="entry name" value="Sigma54_activat"/>
    <property type="match status" value="1"/>
</dbReference>
<dbReference type="Pfam" id="PF01590">
    <property type="entry name" value="GAF"/>
    <property type="match status" value="1"/>
</dbReference>
<accession>A0ABS5ZB90</accession>
<dbReference type="InterPro" id="IPR003593">
    <property type="entry name" value="AAA+_ATPase"/>
</dbReference>
<dbReference type="InterPro" id="IPR002197">
    <property type="entry name" value="HTH_Fis"/>
</dbReference>
<name>A0ABS5ZB90_9GAMM</name>
<feature type="domain" description="Sigma-54 factor interaction" evidence="7">
    <location>
        <begin position="218"/>
        <end position="447"/>
    </location>
</feature>
<dbReference type="InterPro" id="IPR058031">
    <property type="entry name" value="AAA_lid_NorR"/>
</dbReference>
<dbReference type="PROSITE" id="PS00675">
    <property type="entry name" value="SIGMA54_INTERACT_1"/>
    <property type="match status" value="1"/>
</dbReference>
<evidence type="ECO:0000256" key="3">
    <source>
        <dbReference type="ARBA" id="ARBA00023015"/>
    </source>
</evidence>
<evidence type="ECO:0000313" key="8">
    <source>
        <dbReference type="EMBL" id="MBU2710566.1"/>
    </source>
</evidence>
<dbReference type="Gene3D" id="3.40.50.300">
    <property type="entry name" value="P-loop containing nucleotide triphosphate hydrolases"/>
    <property type="match status" value="1"/>
</dbReference>
<dbReference type="EMBL" id="JAGSOY010000008">
    <property type="protein sequence ID" value="MBU2710566.1"/>
    <property type="molecule type" value="Genomic_DNA"/>
</dbReference>
<evidence type="ECO:0000256" key="2">
    <source>
        <dbReference type="ARBA" id="ARBA00022840"/>
    </source>
</evidence>
<dbReference type="InterPro" id="IPR002078">
    <property type="entry name" value="Sigma_54_int"/>
</dbReference>
<dbReference type="PROSITE" id="PS00688">
    <property type="entry name" value="SIGMA54_INTERACT_3"/>
    <property type="match status" value="1"/>
</dbReference>
<reference evidence="8 9" key="1">
    <citation type="submission" date="2021-04" db="EMBL/GenBank/DDBJ databases">
        <authorList>
            <person name="Pira H."/>
            <person name="Risdian C."/>
            <person name="Wink J."/>
        </authorList>
    </citation>
    <scope>NUCLEOTIDE SEQUENCE [LARGE SCALE GENOMIC DNA]</scope>
    <source>
        <strain evidence="8 9">WH53</strain>
    </source>
</reference>